<proteinExistence type="predicted"/>
<evidence type="ECO:0000313" key="2">
    <source>
        <dbReference type="Proteomes" id="UP000637788"/>
    </source>
</evidence>
<dbReference type="AlphaFoldDB" id="A0A917QR21"/>
<accession>A0A917QR21</accession>
<reference evidence="1" key="1">
    <citation type="journal article" date="2014" name="Int. J. Syst. Evol. Microbiol.">
        <title>Complete genome sequence of Corynebacterium casei LMG S-19264T (=DSM 44701T), isolated from a smear-ripened cheese.</title>
        <authorList>
            <consortium name="US DOE Joint Genome Institute (JGI-PGF)"/>
            <person name="Walter F."/>
            <person name="Albersmeier A."/>
            <person name="Kalinowski J."/>
            <person name="Ruckert C."/>
        </authorList>
    </citation>
    <scope>NUCLEOTIDE SEQUENCE</scope>
    <source>
        <strain evidence="1">JCM 3035</strain>
    </source>
</reference>
<reference evidence="1" key="2">
    <citation type="submission" date="2020-09" db="EMBL/GenBank/DDBJ databases">
        <authorList>
            <person name="Sun Q."/>
            <person name="Ohkuma M."/>
        </authorList>
    </citation>
    <scope>NUCLEOTIDE SEQUENCE</scope>
    <source>
        <strain evidence="1">JCM 3035</strain>
    </source>
</reference>
<comment type="caution">
    <text evidence="1">The sequence shown here is derived from an EMBL/GenBank/DDBJ whole genome shotgun (WGS) entry which is preliminary data.</text>
</comment>
<dbReference type="Proteomes" id="UP000637788">
    <property type="component" value="Unassembled WGS sequence"/>
</dbReference>
<protein>
    <submittedName>
        <fullName evidence="1">Uncharacterized protein</fullName>
    </submittedName>
</protein>
<organism evidence="1 2">
    <name type="scientific">Streptomyces flaveus</name>
    <dbReference type="NCBI Taxonomy" id="66370"/>
    <lineage>
        <taxon>Bacteria</taxon>
        <taxon>Bacillati</taxon>
        <taxon>Actinomycetota</taxon>
        <taxon>Actinomycetes</taxon>
        <taxon>Kitasatosporales</taxon>
        <taxon>Streptomycetaceae</taxon>
        <taxon>Streptomyces</taxon>
        <taxon>Streptomyces aurantiacus group</taxon>
    </lineage>
</organism>
<keyword evidence="2" id="KW-1185">Reference proteome</keyword>
<name>A0A917QR21_9ACTN</name>
<dbReference type="EMBL" id="BMPQ01000005">
    <property type="protein sequence ID" value="GGK63328.1"/>
    <property type="molecule type" value="Genomic_DNA"/>
</dbReference>
<sequence length="53" mass="5683">MFGEHLGIQVEDLRLAVGVVVRSVLVDGVRFMVVRCALGCVSHADDAKRTTGV</sequence>
<gene>
    <name evidence="1" type="ORF">GCM10010094_25220</name>
</gene>
<evidence type="ECO:0000313" key="1">
    <source>
        <dbReference type="EMBL" id="GGK63328.1"/>
    </source>
</evidence>